<gene>
    <name evidence="3" type="ORF">HPP92_013508</name>
    <name evidence="2" type="ORF">HPP92_027794</name>
</gene>
<dbReference type="EMBL" id="JADCNM010000302">
    <property type="protein sequence ID" value="KAG0448516.1"/>
    <property type="molecule type" value="Genomic_DNA"/>
</dbReference>
<evidence type="ECO:0000313" key="3">
    <source>
        <dbReference type="EMBL" id="KAG0476667.1"/>
    </source>
</evidence>
<dbReference type="Proteomes" id="UP000636800">
    <property type="component" value="Chromosome 6"/>
</dbReference>
<keyword evidence="4" id="KW-1185">Reference proteome</keyword>
<sequence length="94" mass="9438">MEKATKMKLVLLPVLLAVCCVTAEARDLKSGKQVVYQPQTFPGAYGFLPNPGSGFPGVGFGLPSIGVPTFPGGTPLPSFGGVPGVPAGVIGGQP</sequence>
<dbReference type="EMBL" id="JADCNL010000006">
    <property type="protein sequence ID" value="KAG0476667.1"/>
    <property type="molecule type" value="Genomic_DNA"/>
</dbReference>
<accession>A0A835PAG9</accession>
<feature type="signal peptide" evidence="1">
    <location>
        <begin position="1"/>
        <end position="25"/>
    </location>
</feature>
<proteinExistence type="predicted"/>
<dbReference type="AlphaFoldDB" id="A0A835PAG9"/>
<dbReference type="Proteomes" id="UP000639772">
    <property type="component" value="Unassembled WGS sequence"/>
</dbReference>
<evidence type="ECO:0000313" key="2">
    <source>
        <dbReference type="EMBL" id="KAG0448516.1"/>
    </source>
</evidence>
<comment type="caution">
    <text evidence="2">The sequence shown here is derived from an EMBL/GenBank/DDBJ whole genome shotgun (WGS) entry which is preliminary data.</text>
</comment>
<feature type="chain" id="PRO_5036240273" evidence="1">
    <location>
        <begin position="26"/>
        <end position="94"/>
    </location>
</feature>
<evidence type="ECO:0000256" key="1">
    <source>
        <dbReference type="SAM" id="SignalP"/>
    </source>
</evidence>
<reference evidence="4 5" key="1">
    <citation type="journal article" date="2020" name="Nat. Food">
        <title>A phased Vanilla planifolia genome enables genetic improvement of flavour and production.</title>
        <authorList>
            <person name="Hasing T."/>
            <person name="Tang H."/>
            <person name="Brym M."/>
            <person name="Khazi F."/>
            <person name="Huang T."/>
            <person name="Chambers A.H."/>
        </authorList>
    </citation>
    <scope>NUCLEOTIDE SEQUENCE [LARGE SCALE GENOMIC DNA]</scope>
    <source>
        <tissue evidence="2">Leaf</tissue>
    </source>
</reference>
<evidence type="ECO:0000313" key="5">
    <source>
        <dbReference type="Proteomes" id="UP000639772"/>
    </source>
</evidence>
<protein>
    <submittedName>
        <fullName evidence="2">Uncharacterized protein</fullName>
    </submittedName>
</protein>
<name>A0A835PAG9_VANPL</name>
<keyword evidence="1" id="KW-0732">Signal</keyword>
<evidence type="ECO:0000313" key="4">
    <source>
        <dbReference type="Proteomes" id="UP000636800"/>
    </source>
</evidence>
<organism evidence="2 5">
    <name type="scientific">Vanilla planifolia</name>
    <name type="common">Vanilla</name>
    <dbReference type="NCBI Taxonomy" id="51239"/>
    <lineage>
        <taxon>Eukaryota</taxon>
        <taxon>Viridiplantae</taxon>
        <taxon>Streptophyta</taxon>
        <taxon>Embryophyta</taxon>
        <taxon>Tracheophyta</taxon>
        <taxon>Spermatophyta</taxon>
        <taxon>Magnoliopsida</taxon>
        <taxon>Liliopsida</taxon>
        <taxon>Asparagales</taxon>
        <taxon>Orchidaceae</taxon>
        <taxon>Vanilloideae</taxon>
        <taxon>Vanilleae</taxon>
        <taxon>Vanilla</taxon>
    </lineage>
</organism>